<keyword evidence="2" id="KW-1185">Reference proteome</keyword>
<comment type="caution">
    <text evidence="1">The sequence shown here is derived from an EMBL/GenBank/DDBJ whole genome shotgun (WGS) entry which is preliminary data.</text>
</comment>
<dbReference type="EMBL" id="SRYA01000035">
    <property type="protein sequence ID" value="TGY95079.1"/>
    <property type="molecule type" value="Genomic_DNA"/>
</dbReference>
<evidence type="ECO:0000313" key="1">
    <source>
        <dbReference type="EMBL" id="TGY95079.1"/>
    </source>
</evidence>
<proteinExistence type="predicted"/>
<organism evidence="1 2">
    <name type="scientific">Petralouisia muris</name>
    <dbReference type="NCBI Taxonomy" id="3032872"/>
    <lineage>
        <taxon>Bacteria</taxon>
        <taxon>Bacillati</taxon>
        <taxon>Bacillota</taxon>
        <taxon>Clostridia</taxon>
        <taxon>Lachnospirales</taxon>
        <taxon>Lachnospiraceae</taxon>
        <taxon>Petralouisia</taxon>
    </lineage>
</organism>
<gene>
    <name evidence="1" type="ORF">E5329_16520</name>
</gene>
<protein>
    <submittedName>
        <fullName evidence="1">AI-2E family transporter</fullName>
    </submittedName>
</protein>
<reference evidence="1" key="1">
    <citation type="submission" date="2019-04" db="EMBL/GenBank/DDBJ databases">
        <title>Microbes associate with the intestines of laboratory mice.</title>
        <authorList>
            <person name="Navarre W."/>
            <person name="Wong E."/>
            <person name="Huang K."/>
            <person name="Tropini C."/>
            <person name="Ng K."/>
            <person name="Yu B."/>
        </authorList>
    </citation>
    <scope>NUCLEOTIDE SEQUENCE</scope>
    <source>
        <strain evidence="1">NM01_1-7b</strain>
    </source>
</reference>
<accession>A0AC61RTA5</accession>
<sequence>MDLNKSNIKKILGIITFTLVLLSLLMNMGRVLSFLSFLWGILFPFVLGGAIAFILNIPMTAIEKKLFPQNGKIARSLSLVLSLAGVLAVITIVIVVVIPQLGKTFDSISAGMVTFLPQMQKWLEELFRDWDVVEAYIESLEFDWMSWLNGVKDFALSGAGSVVSYTMSATMTVINGVVTFFISFVFSLYLLIQKETLGRQCNKVICALFPQKAVEKISHICSLSHRIFSNFITGQCLEALILGMMFLVSMTIFRMPYALLVGVLIAFTALIPMVGAFIGCVVGAFLILMVNPMQAVFFVILFLVLQQIEGNLIYPHVVGNSVGLPSIWVLFAVTVGGKLMGIAGMLIFIPLMSVIYALFRDWVNQRIKDASFARKKK</sequence>
<evidence type="ECO:0000313" key="2">
    <source>
        <dbReference type="Proteomes" id="UP000304953"/>
    </source>
</evidence>
<name>A0AC61RTA5_9FIRM</name>
<dbReference type="Proteomes" id="UP000304953">
    <property type="component" value="Unassembled WGS sequence"/>
</dbReference>